<dbReference type="Gene3D" id="1.25.40.690">
    <property type="match status" value="1"/>
</dbReference>
<dbReference type="PANTHER" id="PTHR23198:SF6">
    <property type="entry name" value="NUCLEAR PORE COMPLEX PROTEIN NUP98-NUP96"/>
    <property type="match status" value="1"/>
</dbReference>
<dbReference type="PANTHER" id="PTHR23198">
    <property type="entry name" value="NUCLEOPORIN"/>
    <property type="match status" value="1"/>
</dbReference>
<evidence type="ECO:0000256" key="10">
    <source>
        <dbReference type="ARBA" id="ARBA00023242"/>
    </source>
</evidence>
<feature type="region of interest" description="Disordered" evidence="11">
    <location>
        <begin position="1055"/>
        <end position="1166"/>
    </location>
</feature>
<keyword evidence="14" id="KW-1185">Reference proteome</keyword>
<keyword evidence="10" id="KW-0539">Nucleus</keyword>
<dbReference type="PROSITE" id="PS51434">
    <property type="entry name" value="NUP_C"/>
    <property type="match status" value="1"/>
</dbReference>
<dbReference type="GO" id="GO:0017056">
    <property type="term" value="F:structural constituent of nuclear pore"/>
    <property type="evidence" value="ECO:0007669"/>
    <property type="project" value="InterPro"/>
</dbReference>
<dbReference type="Pfam" id="PF13634">
    <property type="entry name" value="Nucleoporin_FG"/>
    <property type="match status" value="4"/>
</dbReference>
<feature type="region of interest" description="Disordered" evidence="11">
    <location>
        <begin position="846"/>
        <end position="868"/>
    </location>
</feature>
<feature type="compositionally biased region" description="Acidic residues" evidence="11">
    <location>
        <begin position="1127"/>
        <end position="1143"/>
    </location>
</feature>
<feature type="region of interest" description="Disordered" evidence="11">
    <location>
        <begin position="268"/>
        <end position="290"/>
    </location>
</feature>
<evidence type="ECO:0000313" key="13">
    <source>
        <dbReference type="EMBL" id="KAF2493492.1"/>
    </source>
</evidence>
<evidence type="ECO:0000256" key="1">
    <source>
        <dbReference type="ARBA" id="ARBA00004567"/>
    </source>
</evidence>
<feature type="compositionally biased region" description="Low complexity" evidence="11">
    <location>
        <begin position="269"/>
        <end position="280"/>
    </location>
</feature>
<feature type="compositionally biased region" description="Gly residues" evidence="11">
    <location>
        <begin position="467"/>
        <end position="476"/>
    </location>
</feature>
<dbReference type="EMBL" id="MU004192">
    <property type="protein sequence ID" value="KAF2493492.1"/>
    <property type="molecule type" value="Genomic_DNA"/>
</dbReference>
<dbReference type="Gene3D" id="3.30.1610.10">
    <property type="entry name" value="Peptidase S59, nucleoporin"/>
    <property type="match status" value="1"/>
</dbReference>
<keyword evidence="3" id="KW-0813">Transport</keyword>
<keyword evidence="5" id="KW-0068">Autocatalytic cleavage</keyword>
<dbReference type="FunFam" id="3.30.1610.10:FF:000003">
    <property type="entry name" value="Nucleoporin SONB, putative"/>
    <property type="match status" value="1"/>
</dbReference>
<dbReference type="InterPro" id="IPR007230">
    <property type="entry name" value="Nup98_auto-Pept-S59_dom"/>
</dbReference>
<evidence type="ECO:0000256" key="4">
    <source>
        <dbReference type="ARBA" id="ARBA00022737"/>
    </source>
</evidence>
<feature type="compositionally biased region" description="Low complexity" evidence="11">
    <location>
        <begin position="613"/>
        <end position="625"/>
    </location>
</feature>
<dbReference type="GO" id="GO:0051028">
    <property type="term" value="P:mRNA transport"/>
    <property type="evidence" value="ECO:0007669"/>
    <property type="project" value="UniProtKB-KW"/>
</dbReference>
<feature type="compositionally biased region" description="Gly residues" evidence="11">
    <location>
        <begin position="1"/>
        <end position="12"/>
    </location>
</feature>
<evidence type="ECO:0000256" key="7">
    <source>
        <dbReference type="ARBA" id="ARBA00022927"/>
    </source>
</evidence>
<dbReference type="InterPro" id="IPR025574">
    <property type="entry name" value="Nucleoporin_FG_rpt"/>
</dbReference>
<evidence type="ECO:0000256" key="9">
    <source>
        <dbReference type="ARBA" id="ARBA00023132"/>
    </source>
</evidence>
<feature type="region of interest" description="Disordered" evidence="11">
    <location>
        <begin position="360"/>
        <end position="390"/>
    </location>
</feature>
<dbReference type="GO" id="GO:0044614">
    <property type="term" value="C:nuclear pore cytoplasmic filaments"/>
    <property type="evidence" value="ECO:0007669"/>
    <property type="project" value="TreeGrafter"/>
</dbReference>
<feature type="compositionally biased region" description="Polar residues" evidence="11">
    <location>
        <begin position="1076"/>
        <end position="1102"/>
    </location>
</feature>
<feature type="compositionally biased region" description="Low complexity" evidence="11">
    <location>
        <begin position="431"/>
        <end position="442"/>
    </location>
</feature>
<evidence type="ECO:0000259" key="12">
    <source>
        <dbReference type="PROSITE" id="PS51434"/>
    </source>
</evidence>
<evidence type="ECO:0000256" key="2">
    <source>
        <dbReference type="ARBA" id="ARBA00008926"/>
    </source>
</evidence>
<dbReference type="OrthoDB" id="3797628at2759"/>
<feature type="compositionally biased region" description="Polar residues" evidence="11">
    <location>
        <begin position="588"/>
        <end position="598"/>
    </location>
</feature>
<dbReference type="InterPro" id="IPR021967">
    <property type="entry name" value="Nup98_C"/>
</dbReference>
<feature type="compositionally biased region" description="Acidic residues" evidence="11">
    <location>
        <begin position="1055"/>
        <end position="1069"/>
    </location>
</feature>
<dbReference type="Gene3D" id="1.10.10.2360">
    <property type="match status" value="1"/>
</dbReference>
<dbReference type="Pfam" id="PF12110">
    <property type="entry name" value="Nup96"/>
    <property type="match status" value="1"/>
</dbReference>
<evidence type="ECO:0000256" key="11">
    <source>
        <dbReference type="SAM" id="MobiDB-lite"/>
    </source>
</evidence>
<reference evidence="13" key="1">
    <citation type="journal article" date="2020" name="Stud. Mycol.">
        <title>101 Dothideomycetes genomes: a test case for predicting lifestyles and emergence of pathogens.</title>
        <authorList>
            <person name="Haridas S."/>
            <person name="Albert R."/>
            <person name="Binder M."/>
            <person name="Bloem J."/>
            <person name="Labutti K."/>
            <person name="Salamov A."/>
            <person name="Andreopoulos B."/>
            <person name="Baker S."/>
            <person name="Barry K."/>
            <person name="Bills G."/>
            <person name="Bluhm B."/>
            <person name="Cannon C."/>
            <person name="Castanera R."/>
            <person name="Culley D."/>
            <person name="Daum C."/>
            <person name="Ezra D."/>
            <person name="Gonzalez J."/>
            <person name="Henrissat B."/>
            <person name="Kuo A."/>
            <person name="Liang C."/>
            <person name="Lipzen A."/>
            <person name="Lutzoni F."/>
            <person name="Magnuson J."/>
            <person name="Mondo S."/>
            <person name="Nolan M."/>
            <person name="Ohm R."/>
            <person name="Pangilinan J."/>
            <person name="Park H.-J."/>
            <person name="Ramirez L."/>
            <person name="Alfaro M."/>
            <person name="Sun H."/>
            <person name="Tritt A."/>
            <person name="Yoshinaga Y."/>
            <person name="Zwiers L.-H."/>
            <person name="Turgeon B."/>
            <person name="Goodwin S."/>
            <person name="Spatafora J."/>
            <person name="Crous P."/>
            <person name="Grigoriev I."/>
        </authorList>
    </citation>
    <scope>NUCLEOTIDE SEQUENCE</scope>
    <source>
        <strain evidence="13">CBS 269.34</strain>
    </source>
</reference>
<organism evidence="13 14">
    <name type="scientific">Lophium mytilinum</name>
    <dbReference type="NCBI Taxonomy" id="390894"/>
    <lineage>
        <taxon>Eukaryota</taxon>
        <taxon>Fungi</taxon>
        <taxon>Dikarya</taxon>
        <taxon>Ascomycota</taxon>
        <taxon>Pezizomycotina</taxon>
        <taxon>Dothideomycetes</taxon>
        <taxon>Pleosporomycetidae</taxon>
        <taxon>Mytilinidiales</taxon>
        <taxon>Mytilinidiaceae</taxon>
        <taxon>Lophium</taxon>
    </lineage>
</organism>
<gene>
    <name evidence="13" type="ORF">BU16DRAFT_619813</name>
</gene>
<feature type="compositionally biased region" description="Acidic residues" evidence="11">
    <location>
        <begin position="1153"/>
        <end position="1166"/>
    </location>
</feature>
<evidence type="ECO:0000256" key="5">
    <source>
        <dbReference type="ARBA" id="ARBA00022813"/>
    </source>
</evidence>
<dbReference type="Proteomes" id="UP000799750">
    <property type="component" value="Unassembled WGS sequence"/>
</dbReference>
<dbReference type="GO" id="GO:0003723">
    <property type="term" value="F:RNA binding"/>
    <property type="evidence" value="ECO:0007669"/>
    <property type="project" value="TreeGrafter"/>
</dbReference>
<feature type="compositionally biased region" description="Polar residues" evidence="11">
    <location>
        <begin position="519"/>
        <end position="531"/>
    </location>
</feature>
<dbReference type="GO" id="GO:0006405">
    <property type="term" value="P:RNA export from nucleus"/>
    <property type="evidence" value="ECO:0007669"/>
    <property type="project" value="TreeGrafter"/>
</dbReference>
<feature type="compositionally biased region" description="Low complexity" evidence="11">
    <location>
        <begin position="452"/>
        <end position="466"/>
    </location>
</feature>
<keyword evidence="4" id="KW-0677">Repeat</keyword>
<accession>A0A6A6QMJ5</accession>
<dbReference type="GO" id="GO:0000973">
    <property type="term" value="P:post-transcriptional tethering of RNA polymerase II gene DNA at nuclear periphery"/>
    <property type="evidence" value="ECO:0007669"/>
    <property type="project" value="TreeGrafter"/>
</dbReference>
<dbReference type="GO" id="GO:0008139">
    <property type="term" value="F:nuclear localization sequence binding"/>
    <property type="evidence" value="ECO:0007669"/>
    <property type="project" value="TreeGrafter"/>
</dbReference>
<sequence>MSGFGGFGGGFGNTNNQQQNTSFGGGFGSNNNSNPGFGSGAFGNTGGGLFGNSNTNANTGGGLFGGNTNTNTGGGFGGFGNNANNAPKTTFGASPFTTSTSNAPLFGGGATSTAGGGMFGGTTANNQTTGGFGTNTGGGLFGQQQNKPTGFGTTNTTGGGLFGGSNTTGGGFGQSAGTTQPAFGGGFGGASAGREPNNGTASTPFEAVIEKDGTSGTQHFQTITFQPKYMPYSLEELRLVDYAQGRRYGNQNGQAGAFGQSSGFGGTFGNTNAQTNTAGNTQGGGLFGNTNTNTTGGFGAAANTGGFGATNNATTGGLFGAKPATGGLFGTAATTAQSSGGLFGTAGTANTTGGFGSNATGGFGSTNTGGGLFGQQNQTQNKPAFSGFGSTATTGAAGGFGSTATPAFGQQNQASTGGGLFGSTAPGTSFGGAQQQQNTTGGSLFGGGGAFGQQNQQQPQQSQPQNQGGGLFGGFGNTNTQQQAKPGLFGASTTANAGTSLFGGQQNAQPQQQTGGLFGNNTQQPQQQGSSLFGAKPAATGSLFGGSTNTANTGGGLFGNLNTNQNQQNQGSGLGGGLFGQQNQQQQKPSLFGSTAGANTGGSLFGGQNNAAQGSLFGGSQQQQLQQPLNNSLLGNSQQNTVLHTSLGQNPYGNDNMFFTTPGGSQQNPGPVATPLSSSVRVKKATPLPQHKLNPAASTRLITPQKRTGTFGFSYSTYGTPGSAYSSPAFGNSLMSSQRSLGKSMSTSNLRNAYNPQDSILTPGAFSRAGPDFVGSGSLKRLQINRTMANRPSLFGMEHSTASPVPKKSVSFDQTANGAHANGLANGLANGATPNGTSNALVRTEVEEPVSQPEPVTNSAPARDVSRPPMEQISGNELAVVPENSASNSTSKKTKAHVTQKDQDLGAYWSTPSIEELLKRPSLSLRAVPDFTVGRDGVGKVHFLKPVDLTTVDLNNFFGTVINLVTREASVYGPTSNVTKAAPGQGLNVRSRISLENSWPRTRAGRLPVHEKKGPRVDKHIDRLKEIKNTKFVDFEIDTGKWTFEVEHFSTYGLPDDDDESYWDEDETELSAAPDTPTQARTPGTRATPSSAVSQQDISMVDSSPDDTFDFKKGKRASLPGGFGEETMYDEEDGADEGTESFLDEGSVGSLEEGQEEDMTDESGSELAEDMNMAGSFSGPVQTTEQPAAIEPTPLMGSIKPKSILKASQAAPSGMGTPARAKFVFEDDWAEQLQRTVSPKKQNRQALRESQGTALKEFDDNIPRLTQSFKAAKPITNHIDLMNSLFGQETSKVGGAKRDGTTEGLEYPYAKRSKTIHDLSKMDKIDRQFYACNKPRWSLDGTLVYAASGNAPSLDGGILAKAKQPIVSEHKDIQFAKLATPRDAAYETLVPQKDVTQVILDHGIPKASVSGKFSFSTLAQLVTIDTEEGRHEQQAWQLASILFDDVDLPAKLTPGLTKADHIHRIRKAKLSEFWESLVFDDTQMEVQEAESAEGKALAHLTAHNVVDACQTLVGGKDFRLATMVAQIGGGLQMRKDMQAQLEEWQRMDVVSEMEEPLRAIYELLAGNCTKIDGEQAQGNQGGLENEASTFSISEHFRLDWRRAFGLRLWYGTLADEPLHLAVTQFAYDLREGREDVKPVPWFVENSLNMGWNDPTPESREDLLWGLLKLYSASYEKGVPANVEEIFSPQSTTGNPMNARLSFQLCQLFQARVDAAPANLRISQLPISRSETGYSKSFMSSTSSAPSSDQAPDPFAELADNIALTYASTLYTKEHWLKAVYVYTHLSSAANREHYIRSVISFFSSSFTTVDSDPTYNTLTKDLQIPKAWLHSAKALQAKSDGDSATECRELLAAGDLVTAHEVLCRAVAPAAIIARDYDTLRELLGDFDSPPNSPANPPANLRSSTLRVASASSSFKDEPVPGWRTGGLIYFDYIHLLDLEKSKHSEAVHKEAVSIVVRLSGALEPMAGKQFDGRNLEERVALGEIAGAVANWGAEERGSKARMLRLPLTEDKWLRHSRELSMGYYKAVLAAAR</sequence>
<feature type="compositionally biased region" description="Gly residues" evidence="11">
    <location>
        <begin position="360"/>
        <end position="373"/>
    </location>
</feature>
<evidence type="ECO:0000256" key="6">
    <source>
        <dbReference type="ARBA" id="ARBA00022816"/>
    </source>
</evidence>
<dbReference type="InterPro" id="IPR036903">
    <property type="entry name" value="Nup98_auto-Pept-S59_dom_sf"/>
</dbReference>
<feature type="region of interest" description="Disordered" evidence="11">
    <location>
        <begin position="1"/>
        <end position="32"/>
    </location>
</feature>
<proteinExistence type="inferred from homology"/>
<feature type="compositionally biased region" description="Low complexity" evidence="11">
    <location>
        <begin position="503"/>
        <end position="515"/>
    </location>
</feature>
<comment type="subcellular location">
    <subcellularLocation>
        <location evidence="1">Nucleus</location>
        <location evidence="1">Nuclear pore complex</location>
    </subcellularLocation>
</comment>
<dbReference type="Pfam" id="PF04096">
    <property type="entry name" value="Nucleoporin2"/>
    <property type="match status" value="1"/>
</dbReference>
<dbReference type="SUPFAM" id="SSF82215">
    <property type="entry name" value="C-terminal autoproteolytic domain of nucleoporin nup98"/>
    <property type="match status" value="1"/>
</dbReference>
<comment type="similarity">
    <text evidence="2">Belongs to the nucleoporin GLFG family.</text>
</comment>
<feature type="compositionally biased region" description="Low complexity" evidence="11">
    <location>
        <begin position="559"/>
        <end position="571"/>
    </location>
</feature>
<dbReference type="InterPro" id="IPR037665">
    <property type="entry name" value="Nucleoporin_S59-like"/>
</dbReference>
<protein>
    <recommendedName>
        <fullName evidence="12">Peptidase S59 domain-containing protein</fullName>
    </recommendedName>
</protein>
<evidence type="ECO:0000313" key="14">
    <source>
        <dbReference type="Proteomes" id="UP000799750"/>
    </source>
</evidence>
<dbReference type="GO" id="GO:0006606">
    <property type="term" value="P:protein import into nucleus"/>
    <property type="evidence" value="ECO:0007669"/>
    <property type="project" value="TreeGrafter"/>
</dbReference>
<keyword evidence="8" id="KW-0811">Translocation</keyword>
<name>A0A6A6QMJ5_9PEZI</name>
<keyword evidence="6" id="KW-0509">mRNA transport</keyword>
<feature type="domain" description="Peptidase S59" evidence="12">
    <location>
        <begin position="905"/>
        <end position="1049"/>
    </location>
</feature>
<evidence type="ECO:0000256" key="3">
    <source>
        <dbReference type="ARBA" id="ARBA00022448"/>
    </source>
</evidence>
<feature type="region of interest" description="Disordered" evidence="11">
    <location>
        <begin position="403"/>
        <end position="625"/>
    </location>
</feature>
<evidence type="ECO:0000256" key="8">
    <source>
        <dbReference type="ARBA" id="ARBA00023010"/>
    </source>
</evidence>
<keyword evidence="7" id="KW-0653">Protein transport</keyword>
<keyword evidence="9" id="KW-0906">Nuclear pore complex</keyword>
<feature type="compositionally biased region" description="Low complexity" evidence="11">
    <location>
        <begin position="13"/>
        <end position="22"/>
    </location>
</feature>
<dbReference type="GO" id="GO:0034398">
    <property type="term" value="P:telomere tethering at nuclear periphery"/>
    <property type="evidence" value="ECO:0007669"/>
    <property type="project" value="TreeGrafter"/>
</dbReference>